<sequence length="483" mass="52133">MQSTLTLCALLCTLALTAQPEVQFTALDSTFAKPLGLVSRGDGSNHIYIIEKDGGIHRYDTETHEKTAFLNLAERLTTVGEGGLVGGAFHPNVDSNTFFIMYTVPGSGPLQPSTLELSRFTLDKDGLADPTTERLILTIPKPGQSQSGGGMAFGPDGYLYVGIGDGGGRYDQFENAQNPQSLMGKIIRIDVDESTDERNYGIPTTNPFAGSTDTLGEIWSLGVRNPFHIAFDDKTGDLWIGDKANTYWQEINYQAAGNTGGQNYGWNCMEGFEESTPSSLRFCGSDLTAYDAPRLVYGRDGNQDLKGGSVTGGEVYYGPDTSLHGLYIFGDFFSQRLFIYDPSSTGEDSVRVILDVPFYNLTTFGIDNQGALYATDYAGSVYRIGAPGATVEEPTSTRHAAPLALTTYPNPVQDRLTISRPAEMTGRATASITDLHGRRVYQSAESFTAAPTIDLSLPALPAGVYVLVVRTADRAASTRLIVE</sequence>
<dbReference type="SUPFAM" id="SSF50952">
    <property type="entry name" value="Soluble quinoprotein glucose dehydrogenase"/>
    <property type="match status" value="1"/>
</dbReference>
<dbReference type="EMBL" id="CAKLPZ010000001">
    <property type="protein sequence ID" value="CAH1000058.1"/>
    <property type="molecule type" value="Genomic_DNA"/>
</dbReference>
<dbReference type="PANTHER" id="PTHR19328:SF75">
    <property type="entry name" value="ALDOSE SUGAR DEHYDROGENASE YLII"/>
    <property type="match status" value="1"/>
</dbReference>
<dbReference type="PANTHER" id="PTHR19328">
    <property type="entry name" value="HEDGEHOG-INTERACTING PROTEIN"/>
    <property type="match status" value="1"/>
</dbReference>
<dbReference type="InterPro" id="IPR011042">
    <property type="entry name" value="6-blade_b-propeller_TolB-like"/>
</dbReference>
<evidence type="ECO:0000256" key="1">
    <source>
        <dbReference type="SAM" id="SignalP"/>
    </source>
</evidence>
<dbReference type="InterPro" id="IPR012938">
    <property type="entry name" value="Glc/Sorbosone_DH"/>
</dbReference>
<feature type="chain" id="PRO_5047476720" description="T9SS type A sorting domain-containing protein" evidence="1">
    <location>
        <begin position="19"/>
        <end position="483"/>
    </location>
</feature>
<dbReference type="Gene3D" id="2.120.10.30">
    <property type="entry name" value="TolB, C-terminal domain"/>
    <property type="match status" value="1"/>
</dbReference>
<reference evidence="4" key="1">
    <citation type="submission" date="2021-12" db="EMBL/GenBank/DDBJ databases">
        <authorList>
            <person name="Rodrigo-Torres L."/>
            <person name="Arahal R. D."/>
            <person name="Lucena T."/>
        </authorList>
    </citation>
    <scope>NUCLEOTIDE SEQUENCE</scope>
    <source>
        <strain evidence="4">CECT 8419</strain>
    </source>
</reference>
<keyword evidence="1" id="KW-0732">Signal</keyword>
<dbReference type="Pfam" id="PF18962">
    <property type="entry name" value="Por_Secre_tail"/>
    <property type="match status" value="1"/>
</dbReference>
<feature type="domain" description="Secretion system C-terminal sorting" evidence="3">
    <location>
        <begin position="408"/>
        <end position="482"/>
    </location>
</feature>
<dbReference type="InterPro" id="IPR011041">
    <property type="entry name" value="Quinoprot_gluc/sorb_DH_b-prop"/>
</dbReference>
<feature type="domain" description="Glucose/Sorbosone dehydrogenase" evidence="2">
    <location>
        <begin position="33"/>
        <end position="270"/>
    </location>
</feature>
<dbReference type="NCBIfam" id="TIGR04183">
    <property type="entry name" value="Por_Secre_tail"/>
    <property type="match status" value="1"/>
</dbReference>
<dbReference type="InterPro" id="IPR026444">
    <property type="entry name" value="Secre_tail"/>
</dbReference>
<evidence type="ECO:0000259" key="3">
    <source>
        <dbReference type="Pfam" id="PF18962"/>
    </source>
</evidence>
<comment type="caution">
    <text evidence="4">The sequence shown here is derived from an EMBL/GenBank/DDBJ whole genome shotgun (WGS) entry which is preliminary data.</text>
</comment>
<evidence type="ECO:0008006" key="6">
    <source>
        <dbReference type="Google" id="ProtNLM"/>
    </source>
</evidence>
<dbReference type="Pfam" id="PF07995">
    <property type="entry name" value="GSDH"/>
    <property type="match status" value="1"/>
</dbReference>
<protein>
    <recommendedName>
        <fullName evidence="6">T9SS type A sorting domain-containing protein</fullName>
    </recommendedName>
</protein>
<name>A0ABM9AZ01_9BACT</name>
<proteinExistence type="predicted"/>
<dbReference type="Proteomes" id="UP000837803">
    <property type="component" value="Unassembled WGS sequence"/>
</dbReference>
<accession>A0ABM9AZ01</accession>
<gene>
    <name evidence="4" type="ORF">LEM8419_01238</name>
</gene>
<feature type="signal peptide" evidence="1">
    <location>
        <begin position="1"/>
        <end position="18"/>
    </location>
</feature>
<keyword evidence="5" id="KW-1185">Reference proteome</keyword>
<evidence type="ECO:0000259" key="2">
    <source>
        <dbReference type="Pfam" id="PF07995"/>
    </source>
</evidence>
<evidence type="ECO:0000313" key="5">
    <source>
        <dbReference type="Proteomes" id="UP000837803"/>
    </source>
</evidence>
<organism evidence="4 5">
    <name type="scientific">Neolewinella maritima</name>
    <dbReference type="NCBI Taxonomy" id="1383882"/>
    <lineage>
        <taxon>Bacteria</taxon>
        <taxon>Pseudomonadati</taxon>
        <taxon>Bacteroidota</taxon>
        <taxon>Saprospiria</taxon>
        <taxon>Saprospirales</taxon>
        <taxon>Lewinellaceae</taxon>
        <taxon>Neolewinella</taxon>
    </lineage>
</organism>
<evidence type="ECO:0000313" key="4">
    <source>
        <dbReference type="EMBL" id="CAH1000058.1"/>
    </source>
</evidence>